<dbReference type="EMBL" id="BMLN01000006">
    <property type="protein sequence ID" value="GGO01632.1"/>
    <property type="molecule type" value="Genomic_DNA"/>
</dbReference>
<comment type="caution">
    <text evidence="1">The sequence shown here is derived from an EMBL/GenBank/DDBJ whole genome shotgun (WGS) entry which is preliminary data.</text>
</comment>
<dbReference type="InterPro" id="IPR016084">
    <property type="entry name" value="Haem_Oase-like_multi-hlx"/>
</dbReference>
<name>A0ABQ2L3W6_9BACL</name>
<reference evidence="2" key="1">
    <citation type="journal article" date="2019" name="Int. J. Syst. Evol. Microbiol.">
        <title>The Global Catalogue of Microorganisms (GCM) 10K type strain sequencing project: providing services to taxonomists for standard genome sequencing and annotation.</title>
        <authorList>
            <consortium name="The Broad Institute Genomics Platform"/>
            <consortium name="The Broad Institute Genome Sequencing Center for Infectious Disease"/>
            <person name="Wu L."/>
            <person name="Ma J."/>
        </authorList>
    </citation>
    <scope>NUCLEOTIDE SEQUENCE [LARGE SCALE GENOMIC DNA]</scope>
    <source>
        <strain evidence="2">CGMCC 1.6964</strain>
    </source>
</reference>
<protein>
    <recommendedName>
        <fullName evidence="3">Heme oxygenase</fullName>
    </recommendedName>
</protein>
<accession>A0ABQ2L3W6</accession>
<dbReference type="Pfam" id="PF01126">
    <property type="entry name" value="Heme_oxygenase"/>
    <property type="match status" value="1"/>
</dbReference>
<dbReference type="Proteomes" id="UP000606653">
    <property type="component" value="Unassembled WGS sequence"/>
</dbReference>
<evidence type="ECO:0008006" key="3">
    <source>
        <dbReference type="Google" id="ProtNLM"/>
    </source>
</evidence>
<keyword evidence="2" id="KW-1185">Reference proteome</keyword>
<gene>
    <name evidence="1" type="ORF">GCM10010969_24140</name>
</gene>
<dbReference type="CDD" id="cd19166">
    <property type="entry name" value="HemeO-bac"/>
    <property type="match status" value="1"/>
</dbReference>
<dbReference type="RefSeq" id="WP_018976230.1">
    <property type="nucleotide sequence ID" value="NZ_BMLN01000006.1"/>
</dbReference>
<evidence type="ECO:0000313" key="1">
    <source>
        <dbReference type="EMBL" id="GGO01632.1"/>
    </source>
</evidence>
<sequence length="199" mass="22601">MTATILERLRNESAPYHDRVESNPYASAIMDGTISLEAYRRYLELFYGFIMPLERKAEASPALAASRYDLETRRKTPMLEKDLSELGMSSEEINGLPLCEELPDLSSPEKLLGCFYVIEGSTMGGQMITKKLSQTLQMNPESGLAYFNAYGSDTRTRWSSFRERLMEAGTGEAQQDEMTKSAISTFEMLERWLESESIR</sequence>
<dbReference type="SUPFAM" id="SSF48613">
    <property type="entry name" value="Heme oxygenase-like"/>
    <property type="match status" value="1"/>
</dbReference>
<organism evidence="1 2">
    <name type="scientific">Saccharibacillus kuerlensis</name>
    <dbReference type="NCBI Taxonomy" id="459527"/>
    <lineage>
        <taxon>Bacteria</taxon>
        <taxon>Bacillati</taxon>
        <taxon>Bacillota</taxon>
        <taxon>Bacilli</taxon>
        <taxon>Bacillales</taxon>
        <taxon>Paenibacillaceae</taxon>
        <taxon>Saccharibacillus</taxon>
    </lineage>
</organism>
<dbReference type="InterPro" id="IPR016053">
    <property type="entry name" value="Haem_Oase-like"/>
</dbReference>
<evidence type="ECO:0000313" key="2">
    <source>
        <dbReference type="Proteomes" id="UP000606653"/>
    </source>
</evidence>
<proteinExistence type="predicted"/>
<dbReference type="Gene3D" id="1.20.910.10">
    <property type="entry name" value="Heme oxygenase-like"/>
    <property type="match status" value="1"/>
</dbReference>